<keyword evidence="3" id="KW-0337">GPI-anchor biosynthesis</keyword>
<name>A0A7J6TL09_PEROL</name>
<protein>
    <recommendedName>
        <fullName evidence="9">GPI-anchor transamidase</fullName>
    </recommendedName>
</protein>
<dbReference type="GO" id="GO:0006508">
    <property type="term" value="P:proteolysis"/>
    <property type="evidence" value="ECO:0007669"/>
    <property type="project" value="InterPro"/>
</dbReference>
<dbReference type="FunFam" id="3.40.50.1460:FF:000021">
    <property type="entry name" value="GPI-anchor transamidase"/>
    <property type="match status" value="1"/>
</dbReference>
<organism evidence="7 8">
    <name type="scientific">Perkinsus olseni</name>
    <name type="common">Perkinsus atlanticus</name>
    <dbReference type="NCBI Taxonomy" id="32597"/>
    <lineage>
        <taxon>Eukaryota</taxon>
        <taxon>Sar</taxon>
        <taxon>Alveolata</taxon>
        <taxon>Perkinsozoa</taxon>
        <taxon>Perkinsea</taxon>
        <taxon>Perkinsida</taxon>
        <taxon>Perkinsidae</taxon>
        <taxon>Perkinsus</taxon>
    </lineage>
</organism>
<evidence type="ECO:0008006" key="9">
    <source>
        <dbReference type="Google" id="ProtNLM"/>
    </source>
</evidence>
<feature type="transmembrane region" description="Helical" evidence="6">
    <location>
        <begin position="12"/>
        <end position="35"/>
    </location>
</feature>
<dbReference type="InterPro" id="IPR028361">
    <property type="entry name" value="GPI_transamidase"/>
</dbReference>
<dbReference type="Gene3D" id="3.40.50.1460">
    <property type="match status" value="1"/>
</dbReference>
<dbReference type="GO" id="GO:0003923">
    <property type="term" value="F:GPI-anchor transamidase activity"/>
    <property type="evidence" value="ECO:0007669"/>
    <property type="project" value="InterPro"/>
</dbReference>
<evidence type="ECO:0000313" key="8">
    <source>
        <dbReference type="Proteomes" id="UP000574390"/>
    </source>
</evidence>
<dbReference type="PANTHER" id="PTHR48067:SF1">
    <property type="entry name" value="GPI-ANCHOR TRANSAMIDASE"/>
    <property type="match status" value="1"/>
</dbReference>
<sequence>MSERKVEIESRSWLPGPVALLTGGVIVAAMGAYVYSRNRPSEKREVDGAELSDEANEDPVKELQEFNDWFEDDSFEVVENSAAGSTEEQKGPARTRSLDDGLTALGMQSNVMYLPNASPGEIRIGEDSHVAVENPDVDDVFRIERVSEEEEMRRYFSGMDSGQRMAKSQHSRKTGSSSKELCLIHVMLAIITTGFVMLWCVATLGAAMKSDSGRNNWALLVDTSRYWYNYRHVANTLSMYYQIKRLGIPDSNIILMLAEDIACNPRNPAPGYVFNDPDDHVNLYPPEVEVDYRGDEVSTENFIRLLTGRHTPDTPKSKRLDTDADSYVLVYITGHSGTDFVKFQDWEEMTSHDIADAFQQMYSQKRYKKLLWLADTCHAATLHDRFYSPNMLCLSSSGPDENSYSYHADLSIGINVVDRFTYWTSRFLSGSVKDTRSKRTVQDLVNTLPWSRLHSHATLREDLYPSSASDTLLTEFLAATDQFIFVEEFRNLTGAEEGHKAVPYGASRTAEKPVGRRSVARREAVAAASPSKLVVTVPEPARALLCATVVLLGAAASAFFVAPL</sequence>
<dbReference type="InterPro" id="IPR001096">
    <property type="entry name" value="Peptidase_C13"/>
</dbReference>
<comment type="caution">
    <text evidence="7">The sequence shown here is derived from an EMBL/GenBank/DDBJ whole genome shotgun (WGS) entry which is preliminary data.</text>
</comment>
<evidence type="ECO:0000256" key="1">
    <source>
        <dbReference type="ARBA" id="ARBA00004687"/>
    </source>
</evidence>
<comment type="similarity">
    <text evidence="2">Belongs to the peptidase C13 family.</text>
</comment>
<evidence type="ECO:0000256" key="5">
    <source>
        <dbReference type="SAM" id="MobiDB-lite"/>
    </source>
</evidence>
<keyword evidence="6" id="KW-0812">Transmembrane</keyword>
<keyword evidence="6" id="KW-1133">Transmembrane helix</keyword>
<comment type="pathway">
    <text evidence="1">Glycolipid biosynthesis; glycosylphosphatidylinositol-anchor biosynthesis.</text>
</comment>
<evidence type="ECO:0000256" key="6">
    <source>
        <dbReference type="SAM" id="Phobius"/>
    </source>
</evidence>
<feature type="transmembrane region" description="Helical" evidence="6">
    <location>
        <begin position="181"/>
        <end position="206"/>
    </location>
</feature>
<reference evidence="7 8" key="1">
    <citation type="submission" date="2020-04" db="EMBL/GenBank/DDBJ databases">
        <title>Perkinsus olseni comparative genomics.</title>
        <authorList>
            <person name="Bogema D.R."/>
        </authorList>
    </citation>
    <scope>NUCLEOTIDE SEQUENCE [LARGE SCALE GENOMIC DNA]</scope>
    <source>
        <strain evidence="7">ATCC PRA-205</strain>
    </source>
</reference>
<dbReference type="Pfam" id="PF01650">
    <property type="entry name" value="Peptidase_C13"/>
    <property type="match status" value="1"/>
</dbReference>
<gene>
    <name evidence="7" type="ORF">FOZ62_030117</name>
</gene>
<dbReference type="GO" id="GO:0042765">
    <property type="term" value="C:GPI-anchor transamidase complex"/>
    <property type="evidence" value="ECO:0007669"/>
    <property type="project" value="InterPro"/>
</dbReference>
<dbReference type="Proteomes" id="UP000574390">
    <property type="component" value="Unassembled WGS sequence"/>
</dbReference>
<dbReference type="EMBL" id="JABANM010006439">
    <property type="protein sequence ID" value="KAF4745928.1"/>
    <property type="molecule type" value="Genomic_DNA"/>
</dbReference>
<dbReference type="GO" id="GO:0006506">
    <property type="term" value="P:GPI anchor biosynthetic process"/>
    <property type="evidence" value="ECO:0007669"/>
    <property type="project" value="UniProtKB-UniPathway"/>
</dbReference>
<accession>A0A7J6TL09</accession>
<evidence type="ECO:0000313" key="7">
    <source>
        <dbReference type="EMBL" id="KAF4745928.1"/>
    </source>
</evidence>
<dbReference type="GO" id="GO:0016255">
    <property type="term" value="P:attachment of GPI anchor to protein"/>
    <property type="evidence" value="ECO:0007669"/>
    <property type="project" value="InterPro"/>
</dbReference>
<proteinExistence type="inferred from homology"/>
<feature type="region of interest" description="Disordered" evidence="5">
    <location>
        <begin position="38"/>
        <end position="59"/>
    </location>
</feature>
<dbReference type="PRINTS" id="PR00776">
    <property type="entry name" value="HEMOGLOBNASE"/>
</dbReference>
<keyword evidence="6" id="KW-0472">Membrane</keyword>
<keyword evidence="4" id="KW-0732">Signal</keyword>
<feature type="compositionally biased region" description="Acidic residues" evidence="5">
    <location>
        <begin position="48"/>
        <end position="57"/>
    </location>
</feature>
<dbReference type="PANTHER" id="PTHR48067">
    <property type="entry name" value="GPI-ANCHOR TRANSAMIDASE"/>
    <property type="match status" value="1"/>
</dbReference>
<evidence type="ECO:0000256" key="3">
    <source>
        <dbReference type="ARBA" id="ARBA00022502"/>
    </source>
</evidence>
<evidence type="ECO:0000256" key="2">
    <source>
        <dbReference type="ARBA" id="ARBA00009941"/>
    </source>
</evidence>
<dbReference type="AlphaFoldDB" id="A0A7J6TL09"/>
<evidence type="ECO:0000256" key="4">
    <source>
        <dbReference type="ARBA" id="ARBA00022729"/>
    </source>
</evidence>
<dbReference type="UniPathway" id="UPA00196"/>